<dbReference type="InterPro" id="IPR001094">
    <property type="entry name" value="Flavdoxin-like"/>
</dbReference>
<feature type="non-terminal residue" evidence="3">
    <location>
        <position position="1"/>
    </location>
</feature>
<dbReference type="InterPro" id="IPR029061">
    <property type="entry name" value="THDP-binding"/>
</dbReference>
<evidence type="ECO:0000259" key="2">
    <source>
        <dbReference type="PROSITE" id="PS50902"/>
    </source>
</evidence>
<dbReference type="Pfam" id="PF00258">
    <property type="entry name" value="Flavodoxin_1"/>
    <property type="match status" value="1"/>
</dbReference>
<evidence type="ECO:0000313" key="4">
    <source>
        <dbReference type="Proteomes" id="UP000186594"/>
    </source>
</evidence>
<dbReference type="InterPro" id="IPR029039">
    <property type="entry name" value="Flavoprotein-like_sf"/>
</dbReference>
<comment type="caution">
    <text evidence="3">The sequence shown here is derived from an EMBL/GenBank/DDBJ whole genome shotgun (WGS) entry which is preliminary data.</text>
</comment>
<gene>
    <name evidence="3" type="ORF">NEOLI_005506</name>
</gene>
<dbReference type="InterPro" id="IPR008254">
    <property type="entry name" value="Flavodoxin/NO_synth"/>
</dbReference>
<dbReference type="SUPFAM" id="SSF52518">
    <property type="entry name" value="Thiamin diphosphate-binding fold (THDP-binding)"/>
    <property type="match status" value="1"/>
</dbReference>
<dbReference type="GO" id="GO:0005829">
    <property type="term" value="C:cytosol"/>
    <property type="evidence" value="ECO:0007669"/>
    <property type="project" value="TreeGrafter"/>
</dbReference>
<dbReference type="PROSITE" id="PS50902">
    <property type="entry name" value="FLAVODOXIN_LIKE"/>
    <property type="match status" value="1"/>
</dbReference>
<dbReference type="AlphaFoldDB" id="A0A1U7LKN0"/>
<organism evidence="3 4">
    <name type="scientific">Neolecta irregularis (strain DAH-3)</name>
    <dbReference type="NCBI Taxonomy" id="1198029"/>
    <lineage>
        <taxon>Eukaryota</taxon>
        <taxon>Fungi</taxon>
        <taxon>Dikarya</taxon>
        <taxon>Ascomycota</taxon>
        <taxon>Taphrinomycotina</taxon>
        <taxon>Neolectales</taxon>
        <taxon>Neolectaceae</taxon>
        <taxon>Neolecta</taxon>
    </lineage>
</organism>
<evidence type="ECO:0000313" key="3">
    <source>
        <dbReference type="EMBL" id="OLL23207.1"/>
    </source>
</evidence>
<dbReference type="PANTHER" id="PTHR19384">
    <property type="entry name" value="NITRIC OXIDE SYNTHASE-RELATED"/>
    <property type="match status" value="1"/>
</dbReference>
<keyword evidence="1" id="KW-0285">Flavoprotein</keyword>
<accession>A0A1U7LKN0</accession>
<sequence>VVLAYLPYLEENDSPITVLQETKRAIDEGYWPLYTWKNGHFELFSERIKRELSEFLDRENILTGLVNRKPAYEPVLGSSLESETQKLQSKRAKEAYERLVERLSGPSVTILYGSDGGNAEALSKRLSRRAKARGLKPIVMAMDDYPIEELTAASIVIFISAVAGQGEFPQNARMLWSTLKNTVIDVTNVSFSVFGLGDSHYWPRKEDKMYYNKPALDLDSRLGKLGAKRLIGVGLGDDQDADGYETRYQTWEQELWKALDVHNVAVLEVEEPAQVTNEDIKDRSNFLRGTIAQGLEDDSTGAIAESDTQLTKFHGIYQQDDRDLREERKANGLEP</sequence>
<dbReference type="Gene3D" id="3.40.50.360">
    <property type="match status" value="1"/>
</dbReference>
<dbReference type="OMA" id="WPRREDK"/>
<evidence type="ECO:0000256" key="1">
    <source>
        <dbReference type="ARBA" id="ARBA00022630"/>
    </source>
</evidence>
<dbReference type="GO" id="GO:0016491">
    <property type="term" value="F:oxidoreductase activity"/>
    <property type="evidence" value="ECO:0007669"/>
    <property type="project" value="TreeGrafter"/>
</dbReference>
<dbReference type="SUPFAM" id="SSF52218">
    <property type="entry name" value="Flavoproteins"/>
    <property type="match status" value="1"/>
</dbReference>
<keyword evidence="4" id="KW-1185">Reference proteome</keyword>
<dbReference type="EMBL" id="LXFE01002161">
    <property type="protein sequence ID" value="OLL23207.1"/>
    <property type="molecule type" value="Genomic_DNA"/>
</dbReference>
<protein>
    <submittedName>
        <fullName evidence="3">Sulfite reductase [NADPH] subunit beta</fullName>
    </submittedName>
</protein>
<dbReference type="GO" id="GO:0010181">
    <property type="term" value="F:FMN binding"/>
    <property type="evidence" value="ECO:0007669"/>
    <property type="project" value="InterPro"/>
</dbReference>
<dbReference type="GO" id="GO:0050660">
    <property type="term" value="F:flavin adenine dinucleotide binding"/>
    <property type="evidence" value="ECO:0007669"/>
    <property type="project" value="TreeGrafter"/>
</dbReference>
<feature type="domain" description="Flavodoxin-like" evidence="2">
    <location>
        <begin position="108"/>
        <end position="256"/>
    </location>
</feature>
<dbReference type="OrthoDB" id="1688044at2759"/>
<reference evidence="3 4" key="1">
    <citation type="submission" date="2016-04" db="EMBL/GenBank/DDBJ databases">
        <title>Evolutionary innovation and constraint leading to complex multicellularity in the Ascomycota.</title>
        <authorList>
            <person name="Cisse O."/>
            <person name="Nguyen A."/>
            <person name="Hewitt D.A."/>
            <person name="Jedd G."/>
            <person name="Stajich J.E."/>
        </authorList>
    </citation>
    <scope>NUCLEOTIDE SEQUENCE [LARGE SCALE GENOMIC DNA]</scope>
    <source>
        <strain evidence="3 4">DAH-3</strain>
    </source>
</reference>
<proteinExistence type="predicted"/>
<dbReference type="PANTHER" id="PTHR19384:SF10">
    <property type="entry name" value="NADPH-DEPENDENT DIFLAVIN OXIDOREDUCTASE 1"/>
    <property type="match status" value="1"/>
</dbReference>
<dbReference type="FunFam" id="3.40.50.360:FF:000016">
    <property type="entry name" value="Sulfite reductase subunit beta"/>
    <property type="match status" value="1"/>
</dbReference>
<dbReference type="STRING" id="1198029.A0A1U7LKN0"/>
<feature type="non-terminal residue" evidence="3">
    <location>
        <position position="335"/>
    </location>
</feature>
<dbReference type="Proteomes" id="UP000186594">
    <property type="component" value="Unassembled WGS sequence"/>
</dbReference>
<dbReference type="PRINTS" id="PR00369">
    <property type="entry name" value="FLAVODOXIN"/>
</dbReference>
<dbReference type="Gene3D" id="3.40.50.970">
    <property type="match status" value="1"/>
</dbReference>
<dbReference type="Gene3D" id="3.90.480.20">
    <property type="match status" value="1"/>
</dbReference>
<name>A0A1U7LKN0_NEOID</name>